<dbReference type="GeneID" id="20311729"/>
<dbReference type="VEuPathDB" id="FungiDB:HMPREF1120_07090"/>
<name>H6C5U5_EXODN</name>
<dbReference type="AlphaFoldDB" id="H6C5U5"/>
<keyword evidence="3" id="KW-0560">Oxidoreductase</keyword>
<dbReference type="SUPFAM" id="SSF51735">
    <property type="entry name" value="NAD(P)-binding Rossmann-fold domains"/>
    <property type="match status" value="1"/>
</dbReference>
<reference evidence="4" key="1">
    <citation type="submission" date="2011-07" db="EMBL/GenBank/DDBJ databases">
        <title>The Genome Sequence of Exophiala (Wangiella) dermatitidis NIH/UT8656.</title>
        <authorList>
            <consortium name="The Broad Institute Genome Sequencing Platform"/>
            <person name="Cuomo C."/>
            <person name="Wang Z."/>
            <person name="Hunicke-Smith S."/>
            <person name="Szanislo P.J."/>
            <person name="Earl A."/>
            <person name="Young S.K."/>
            <person name="Zeng Q."/>
            <person name="Gargeya S."/>
            <person name="Fitzgerald M."/>
            <person name="Haas B."/>
            <person name="Abouelleil A."/>
            <person name="Alvarado L."/>
            <person name="Arachchi H.M."/>
            <person name="Berlin A."/>
            <person name="Brown A."/>
            <person name="Chapman S.B."/>
            <person name="Chen Z."/>
            <person name="Dunbar C."/>
            <person name="Freedman E."/>
            <person name="Gearin G."/>
            <person name="Gellesch M."/>
            <person name="Goldberg J."/>
            <person name="Griggs A."/>
            <person name="Gujja S."/>
            <person name="Heiman D."/>
            <person name="Howarth C."/>
            <person name="Larson L."/>
            <person name="Lui A."/>
            <person name="MacDonald P.J.P."/>
            <person name="Montmayeur A."/>
            <person name="Murphy C."/>
            <person name="Neiman D."/>
            <person name="Pearson M."/>
            <person name="Priest M."/>
            <person name="Roberts A."/>
            <person name="Saif S."/>
            <person name="Shea T."/>
            <person name="Shenoy N."/>
            <person name="Sisk P."/>
            <person name="Stolte C."/>
            <person name="Sykes S."/>
            <person name="Wortman J."/>
            <person name="Nusbaum C."/>
            <person name="Birren B."/>
        </authorList>
    </citation>
    <scope>NUCLEOTIDE SEQUENCE</scope>
    <source>
        <strain evidence="4">NIH/UT8656</strain>
    </source>
</reference>
<dbReference type="EMBL" id="JH226135">
    <property type="protein sequence ID" value="EHY59091.1"/>
    <property type="molecule type" value="Genomic_DNA"/>
</dbReference>
<dbReference type="OrthoDB" id="191139at2759"/>
<keyword evidence="2" id="KW-0521">NADP</keyword>
<dbReference type="STRING" id="858893.H6C5U5"/>
<dbReference type="GO" id="GO:0016491">
    <property type="term" value="F:oxidoreductase activity"/>
    <property type="evidence" value="ECO:0007669"/>
    <property type="project" value="UniProtKB-KW"/>
</dbReference>
<dbReference type="Gene3D" id="3.40.50.720">
    <property type="entry name" value="NAD(P)-binding Rossmann-like Domain"/>
    <property type="match status" value="1"/>
</dbReference>
<dbReference type="OMA" id="FMEVLQY"/>
<dbReference type="InterPro" id="IPR002347">
    <property type="entry name" value="SDR_fam"/>
</dbReference>
<dbReference type="InParanoid" id="H6C5U5"/>
<keyword evidence="5" id="KW-1185">Reference proteome</keyword>
<dbReference type="Proteomes" id="UP000007304">
    <property type="component" value="Unassembled WGS sequence"/>
</dbReference>
<evidence type="ECO:0000313" key="5">
    <source>
        <dbReference type="Proteomes" id="UP000007304"/>
    </source>
</evidence>
<dbReference type="HOGENOM" id="CLU_010194_44_0_1"/>
<protein>
    <submittedName>
        <fullName evidence="4">Short-chain dehydrogenase</fullName>
    </submittedName>
</protein>
<sequence>MTSNPQYGQETTATEVAKAFANEIRGKTVVIVGVSPQSLGESMALALASQSPALLILASRTRSKIEEVARKITAGNPSVRLEIVEIDLSSLESVRQGASAINQLVDQIDILINNAAVVMQAHAFTKDGLELQFGTNHIGPFLLTNLLLPKILEAAQRSSDQESRPTRIINVTSQGHVISPIRFSDPNFLKRPEDIPEAERPVSLSPGGYRAFDPAPGETYVPFAAYGQSKTANILTAMYLNRHLASRGVRAIATHPGSIWTDLSRNLDETYTSFISKTGGFWKDLDQGSATMLVAALDPQLGRDESKDVLYLSDCQVAEPAAHASDWNAAERLWKLSEDIVGEKFTL</sequence>
<dbReference type="Pfam" id="PF00106">
    <property type="entry name" value="adh_short"/>
    <property type="match status" value="1"/>
</dbReference>
<dbReference type="InterPro" id="IPR036291">
    <property type="entry name" value="NAD(P)-bd_dom_sf"/>
</dbReference>
<dbReference type="eggNOG" id="KOG1208">
    <property type="taxonomic scope" value="Eukaryota"/>
</dbReference>
<proteinExistence type="inferred from homology"/>
<evidence type="ECO:0000256" key="2">
    <source>
        <dbReference type="ARBA" id="ARBA00022857"/>
    </source>
</evidence>
<dbReference type="RefSeq" id="XP_009159552.1">
    <property type="nucleotide sequence ID" value="XM_009161304.1"/>
</dbReference>
<gene>
    <name evidence="4" type="ORF">HMPREF1120_07090</name>
</gene>
<accession>H6C5U5</accession>
<dbReference type="PANTHER" id="PTHR24320">
    <property type="entry name" value="RETINOL DEHYDROGENASE"/>
    <property type="match status" value="1"/>
</dbReference>
<organism evidence="4 5">
    <name type="scientific">Exophiala dermatitidis (strain ATCC 34100 / CBS 525.76 / NIH/UT8656)</name>
    <name type="common">Black yeast</name>
    <name type="synonym">Wangiella dermatitidis</name>
    <dbReference type="NCBI Taxonomy" id="858893"/>
    <lineage>
        <taxon>Eukaryota</taxon>
        <taxon>Fungi</taxon>
        <taxon>Dikarya</taxon>
        <taxon>Ascomycota</taxon>
        <taxon>Pezizomycotina</taxon>
        <taxon>Eurotiomycetes</taxon>
        <taxon>Chaetothyriomycetidae</taxon>
        <taxon>Chaetothyriales</taxon>
        <taxon>Herpotrichiellaceae</taxon>
        <taxon>Exophiala</taxon>
    </lineage>
</organism>
<dbReference type="PANTHER" id="PTHR24320:SF283">
    <property type="entry name" value="RETINOL DEHYDROGENASE 11"/>
    <property type="match status" value="1"/>
</dbReference>
<dbReference type="PRINTS" id="PR00081">
    <property type="entry name" value="GDHRDH"/>
</dbReference>
<evidence type="ECO:0000256" key="3">
    <source>
        <dbReference type="ARBA" id="ARBA00023002"/>
    </source>
</evidence>
<evidence type="ECO:0000256" key="1">
    <source>
        <dbReference type="ARBA" id="ARBA00006484"/>
    </source>
</evidence>
<comment type="similarity">
    <text evidence="1">Belongs to the short-chain dehydrogenases/reductases (SDR) family.</text>
</comment>
<evidence type="ECO:0000313" key="4">
    <source>
        <dbReference type="EMBL" id="EHY59091.1"/>
    </source>
</evidence>